<name>A0ABR0LZT6_9PEZI</name>
<dbReference type="Proteomes" id="UP001357485">
    <property type="component" value="Unassembled WGS sequence"/>
</dbReference>
<dbReference type="InterPro" id="IPR046797">
    <property type="entry name" value="PDDEXK_12"/>
</dbReference>
<evidence type="ECO:0000313" key="4">
    <source>
        <dbReference type="Proteomes" id="UP001357485"/>
    </source>
</evidence>
<proteinExistence type="predicted"/>
<accession>A0ABR0LZT6</accession>
<feature type="compositionally biased region" description="Polar residues" evidence="1">
    <location>
        <begin position="76"/>
        <end position="98"/>
    </location>
</feature>
<evidence type="ECO:0000313" key="3">
    <source>
        <dbReference type="EMBL" id="KAK5257425.1"/>
    </source>
</evidence>
<reference evidence="3 4" key="1">
    <citation type="submission" date="2023-08" db="EMBL/GenBank/DDBJ databases">
        <title>Black Yeasts Isolated from many extreme environments.</title>
        <authorList>
            <person name="Coleine C."/>
            <person name="Stajich J.E."/>
            <person name="Selbmann L."/>
        </authorList>
    </citation>
    <scope>NUCLEOTIDE SEQUENCE [LARGE SCALE GENOMIC DNA]</scope>
    <source>
        <strain evidence="3 4">CCFEE 536</strain>
    </source>
</reference>
<dbReference type="Pfam" id="PF20516">
    <property type="entry name" value="PDDEXK_12"/>
    <property type="match status" value="1"/>
</dbReference>
<protein>
    <recommendedName>
        <fullName evidence="2">PD-(D/E)XK nuclease-like domain-containing protein</fullName>
    </recommendedName>
</protein>
<gene>
    <name evidence="3" type="ORF">LTR16_000669</name>
</gene>
<keyword evidence="4" id="KW-1185">Reference proteome</keyword>
<evidence type="ECO:0000259" key="2">
    <source>
        <dbReference type="Pfam" id="PF20516"/>
    </source>
</evidence>
<evidence type="ECO:0000256" key="1">
    <source>
        <dbReference type="SAM" id="MobiDB-lite"/>
    </source>
</evidence>
<dbReference type="EMBL" id="JAVRRA010008227">
    <property type="protein sequence ID" value="KAK5257425.1"/>
    <property type="molecule type" value="Genomic_DNA"/>
</dbReference>
<organism evidence="3 4">
    <name type="scientific">Cryomyces antarcticus</name>
    <dbReference type="NCBI Taxonomy" id="329879"/>
    <lineage>
        <taxon>Eukaryota</taxon>
        <taxon>Fungi</taxon>
        <taxon>Dikarya</taxon>
        <taxon>Ascomycota</taxon>
        <taxon>Pezizomycotina</taxon>
        <taxon>Dothideomycetes</taxon>
        <taxon>Dothideomycetes incertae sedis</taxon>
        <taxon>Cryomyces</taxon>
    </lineage>
</organism>
<feature type="domain" description="PD-(D/E)XK nuclease-like" evidence="2">
    <location>
        <begin position="168"/>
        <end position="412"/>
    </location>
</feature>
<sequence length="424" mass="47652">MFEVTDSQRLMPDGDVHHWLSGLPIDSDPSEAPQHLTPPQSHSPSKQKRKLNVSSSRSSSPRKRSRIDDDLILPDQSASVTAISETHTTRSYASSPGRPTSPVRDVLNELRLSRPAIYCKRPKGVYLPERALALRKHLTDGFGSKVIPKCFRDRLFASDPEGTADIPDSAFDELDTQAPPELAILWKQVDNICKEAEECVEYGQDENAWCMGVVQPLLHCGLRSSLMLQLKSVQSQAIDPMLLPQMPNKVRINRKADYALAFSCRKEDILSVYEKVSLGGHGYNLSQTTDAFTKRVALFSGLEVKQSNGGNTEALAQLAIWLTAGLERTKLLGELNGEHFPVDQLQPMIGWTVVGHDWHSYIAYRALHEGQDRVYVEGPIETLAVSTRSYYGIFKLLDLINRVKEFAERVYWPWLRDEVLKAML</sequence>
<comment type="caution">
    <text evidence="3">The sequence shown here is derived from an EMBL/GenBank/DDBJ whole genome shotgun (WGS) entry which is preliminary data.</text>
</comment>
<feature type="region of interest" description="Disordered" evidence="1">
    <location>
        <begin position="20"/>
        <end position="103"/>
    </location>
</feature>